<comment type="similarity">
    <text evidence="1">Belongs to the HicA mRNA interferase family.</text>
</comment>
<keyword evidence="5" id="KW-0378">Hydrolase</keyword>
<accession>A0A948TBT0</accession>
<evidence type="ECO:0000313" key="8">
    <source>
        <dbReference type="EMBL" id="MBU3838071.1"/>
    </source>
</evidence>
<evidence type="ECO:0000256" key="2">
    <source>
        <dbReference type="ARBA" id="ARBA00022649"/>
    </source>
</evidence>
<dbReference type="GO" id="GO:0016787">
    <property type="term" value="F:hydrolase activity"/>
    <property type="evidence" value="ECO:0007669"/>
    <property type="project" value="UniProtKB-KW"/>
</dbReference>
<dbReference type="Gene3D" id="3.30.920.30">
    <property type="entry name" value="Hypothetical protein"/>
    <property type="match status" value="1"/>
</dbReference>
<evidence type="ECO:0000256" key="6">
    <source>
        <dbReference type="ARBA" id="ARBA00022884"/>
    </source>
</evidence>
<keyword evidence="6" id="KW-0694">RNA-binding</keyword>
<keyword evidence="3" id="KW-0540">Nuclease</keyword>
<reference evidence="8" key="1">
    <citation type="journal article" date="2021" name="PeerJ">
        <title>Extensive microbial diversity within the chicken gut microbiome revealed by metagenomics and culture.</title>
        <authorList>
            <person name="Gilroy R."/>
            <person name="Ravi A."/>
            <person name="Getino M."/>
            <person name="Pursley I."/>
            <person name="Horton D.L."/>
            <person name="Alikhan N.F."/>
            <person name="Baker D."/>
            <person name="Gharbi K."/>
            <person name="Hall N."/>
            <person name="Watson M."/>
            <person name="Adriaenssens E.M."/>
            <person name="Foster-Nyarko E."/>
            <person name="Jarju S."/>
            <person name="Secka A."/>
            <person name="Antonio M."/>
            <person name="Oren A."/>
            <person name="Chaudhuri R.R."/>
            <person name="La Ragione R."/>
            <person name="Hildebrand F."/>
            <person name="Pallen M.J."/>
        </authorList>
    </citation>
    <scope>NUCLEOTIDE SEQUENCE</scope>
    <source>
        <strain evidence="8">G4-2901</strain>
    </source>
</reference>
<comment type="caution">
    <text evidence="8">The sequence shown here is derived from an EMBL/GenBank/DDBJ whole genome shotgun (WGS) entry which is preliminary data.</text>
</comment>
<gene>
    <name evidence="8" type="ORF">H9777_07110</name>
</gene>
<evidence type="ECO:0000256" key="4">
    <source>
        <dbReference type="ARBA" id="ARBA00022759"/>
    </source>
</evidence>
<dbReference type="GO" id="GO:0003729">
    <property type="term" value="F:mRNA binding"/>
    <property type="evidence" value="ECO:0007669"/>
    <property type="project" value="InterPro"/>
</dbReference>
<keyword evidence="7" id="KW-0346">Stress response</keyword>
<dbReference type="InterPro" id="IPR038570">
    <property type="entry name" value="HicA_sf"/>
</dbReference>
<dbReference type="GO" id="GO:0004519">
    <property type="term" value="F:endonuclease activity"/>
    <property type="evidence" value="ECO:0007669"/>
    <property type="project" value="UniProtKB-KW"/>
</dbReference>
<protein>
    <submittedName>
        <fullName evidence="8">Type II toxin-antitoxin system HicA family toxin</fullName>
    </submittedName>
</protein>
<evidence type="ECO:0000256" key="5">
    <source>
        <dbReference type="ARBA" id="ARBA00022801"/>
    </source>
</evidence>
<sequence length="63" mass="7018">MKYNELHRILSRAGCYETGKQRAGHPEWFSPMTGKKFTTSNHGSAEVKPGTLKSIIRDAGVKL</sequence>
<name>A0A948TBT0_9BACT</name>
<dbReference type="SUPFAM" id="SSF54786">
    <property type="entry name" value="YcfA/nrd intein domain"/>
    <property type="match status" value="1"/>
</dbReference>
<evidence type="ECO:0000256" key="7">
    <source>
        <dbReference type="ARBA" id="ARBA00023016"/>
    </source>
</evidence>
<dbReference type="Proteomes" id="UP000783796">
    <property type="component" value="Unassembled WGS sequence"/>
</dbReference>
<organism evidence="8 9">
    <name type="scientific">Candidatus Phocaeicola faecigallinarum</name>
    <dbReference type="NCBI Taxonomy" id="2838732"/>
    <lineage>
        <taxon>Bacteria</taxon>
        <taxon>Pseudomonadati</taxon>
        <taxon>Bacteroidota</taxon>
        <taxon>Bacteroidia</taxon>
        <taxon>Bacteroidales</taxon>
        <taxon>Bacteroidaceae</taxon>
        <taxon>Phocaeicola</taxon>
    </lineage>
</organism>
<keyword evidence="2" id="KW-1277">Toxin-antitoxin system</keyword>
<dbReference type="AlphaFoldDB" id="A0A948TBT0"/>
<evidence type="ECO:0000256" key="1">
    <source>
        <dbReference type="ARBA" id="ARBA00006620"/>
    </source>
</evidence>
<evidence type="ECO:0000256" key="3">
    <source>
        <dbReference type="ARBA" id="ARBA00022722"/>
    </source>
</evidence>
<reference evidence="8" key="2">
    <citation type="submission" date="2021-04" db="EMBL/GenBank/DDBJ databases">
        <authorList>
            <person name="Gilroy R."/>
        </authorList>
    </citation>
    <scope>NUCLEOTIDE SEQUENCE</scope>
    <source>
        <strain evidence="8">G4-2901</strain>
    </source>
</reference>
<dbReference type="Pfam" id="PF07927">
    <property type="entry name" value="HicA_toxin"/>
    <property type="match status" value="1"/>
</dbReference>
<keyword evidence="4" id="KW-0255">Endonuclease</keyword>
<dbReference type="InterPro" id="IPR012933">
    <property type="entry name" value="HicA_mRNA_interferase"/>
</dbReference>
<dbReference type="EMBL" id="JAHLFW010000063">
    <property type="protein sequence ID" value="MBU3838071.1"/>
    <property type="molecule type" value="Genomic_DNA"/>
</dbReference>
<proteinExistence type="inferred from homology"/>
<evidence type="ECO:0000313" key="9">
    <source>
        <dbReference type="Proteomes" id="UP000783796"/>
    </source>
</evidence>